<dbReference type="AlphaFoldDB" id="A0A8J4PZV2"/>
<dbReference type="InterPro" id="IPR048344">
    <property type="entry name" value="Zw10_middle"/>
</dbReference>
<dbReference type="GO" id="GO:0005737">
    <property type="term" value="C:cytoplasm"/>
    <property type="evidence" value="ECO:0007669"/>
    <property type="project" value="GOC"/>
</dbReference>
<keyword evidence="6" id="KW-1185">Reference proteome</keyword>
<reference evidence="5" key="1">
    <citation type="submission" date="2020-01" db="EMBL/GenBank/DDBJ databases">
        <title>Development of genomics and gene disruption for Polysphondylium violaceum indicates a role for the polyketide synthase stlB in stalk morphogenesis.</title>
        <authorList>
            <person name="Narita B."/>
            <person name="Kawabe Y."/>
            <person name="Kin K."/>
            <person name="Saito T."/>
            <person name="Gibbs R."/>
            <person name="Kuspa A."/>
            <person name="Muzny D."/>
            <person name="Queller D."/>
            <person name="Richards S."/>
            <person name="Strassman J."/>
            <person name="Sucgang R."/>
            <person name="Worley K."/>
            <person name="Schaap P."/>
        </authorList>
    </citation>
    <scope>NUCLEOTIDE SEQUENCE</scope>
    <source>
        <strain evidence="5">QSvi11</strain>
    </source>
</reference>
<proteinExistence type="predicted"/>
<dbReference type="PANTHER" id="PTHR12205:SF0">
    <property type="entry name" value="CENTROMERE_KINETOCHORE PROTEIN ZW10 HOMOLOG"/>
    <property type="match status" value="1"/>
</dbReference>
<dbReference type="Pfam" id="PF22766">
    <property type="entry name" value="ZW10_C2"/>
    <property type="match status" value="1"/>
</dbReference>
<feature type="domain" description="Centromere/kinetochore protein zw10 C-terminal" evidence="3">
    <location>
        <begin position="518"/>
        <end position="638"/>
    </location>
</feature>
<accession>A0A8J4PZV2</accession>
<feature type="domain" description="Centromere/kinetochore protein zw10 middle" evidence="2">
    <location>
        <begin position="365"/>
        <end position="486"/>
    </location>
</feature>
<dbReference type="GO" id="GO:1990423">
    <property type="term" value="C:RZZ complex"/>
    <property type="evidence" value="ECO:0007669"/>
    <property type="project" value="TreeGrafter"/>
</dbReference>
<evidence type="ECO:0000259" key="3">
    <source>
        <dbReference type="Pfam" id="PF20666"/>
    </source>
</evidence>
<dbReference type="InterPro" id="IPR046362">
    <property type="entry name" value="Zw10/DSL1_C_sf"/>
</dbReference>
<protein>
    <submittedName>
        <fullName evidence="5">Uncharacterized protein</fullName>
    </submittedName>
</protein>
<feature type="compositionally biased region" description="Basic residues" evidence="1">
    <location>
        <begin position="41"/>
        <end position="54"/>
    </location>
</feature>
<feature type="domain" description="ZW10 C-terminal helical" evidence="4">
    <location>
        <begin position="666"/>
        <end position="809"/>
    </location>
</feature>
<dbReference type="Proteomes" id="UP000695562">
    <property type="component" value="Unassembled WGS sequence"/>
</dbReference>
<dbReference type="EMBL" id="AJWJ01000103">
    <property type="protein sequence ID" value="KAF2075354.1"/>
    <property type="molecule type" value="Genomic_DNA"/>
</dbReference>
<evidence type="ECO:0000259" key="2">
    <source>
        <dbReference type="Pfam" id="PF20665"/>
    </source>
</evidence>
<comment type="caution">
    <text evidence="5">The sequence shown here is derived from an EMBL/GenBank/DDBJ whole genome shotgun (WGS) entry which is preliminary data.</text>
</comment>
<evidence type="ECO:0000259" key="4">
    <source>
        <dbReference type="Pfam" id="PF22766"/>
    </source>
</evidence>
<dbReference type="Pfam" id="PF20666">
    <property type="entry name" value="ZW10_C"/>
    <property type="match status" value="1"/>
</dbReference>
<evidence type="ECO:0000256" key="1">
    <source>
        <dbReference type="SAM" id="MobiDB-lite"/>
    </source>
</evidence>
<dbReference type="GO" id="GO:0007094">
    <property type="term" value="P:mitotic spindle assembly checkpoint signaling"/>
    <property type="evidence" value="ECO:0007669"/>
    <property type="project" value="TreeGrafter"/>
</dbReference>
<evidence type="ECO:0000313" key="5">
    <source>
        <dbReference type="EMBL" id="KAF2075354.1"/>
    </source>
</evidence>
<organism evidence="5 6">
    <name type="scientific">Polysphondylium violaceum</name>
    <dbReference type="NCBI Taxonomy" id="133409"/>
    <lineage>
        <taxon>Eukaryota</taxon>
        <taxon>Amoebozoa</taxon>
        <taxon>Evosea</taxon>
        <taxon>Eumycetozoa</taxon>
        <taxon>Dictyostelia</taxon>
        <taxon>Dictyosteliales</taxon>
        <taxon>Dictyosteliaceae</taxon>
        <taxon>Polysphondylium</taxon>
    </lineage>
</organism>
<dbReference type="InterPro" id="IPR048343">
    <property type="entry name" value="ZW10_C"/>
</dbReference>
<dbReference type="InterPro" id="IPR055148">
    <property type="entry name" value="ZW10_C_2"/>
</dbReference>
<dbReference type="Pfam" id="PF20665">
    <property type="entry name" value="Zw10_middle"/>
    <property type="match status" value="1"/>
</dbReference>
<dbReference type="PANTHER" id="PTHR12205">
    <property type="entry name" value="CENTROMERE/KINETOCHORE PROTEIN ZW10"/>
    <property type="match status" value="1"/>
</dbReference>
<feature type="region of interest" description="Disordered" evidence="1">
    <location>
        <begin position="41"/>
        <end position="73"/>
    </location>
</feature>
<evidence type="ECO:0000313" key="6">
    <source>
        <dbReference type="Proteomes" id="UP000695562"/>
    </source>
</evidence>
<dbReference type="GO" id="GO:0006888">
    <property type="term" value="P:endoplasmic reticulum to Golgi vesicle-mediated transport"/>
    <property type="evidence" value="ECO:0007669"/>
    <property type="project" value="TreeGrafter"/>
</dbReference>
<dbReference type="OrthoDB" id="534815at2759"/>
<gene>
    <name evidence="5" type="ORF">CYY_003330</name>
</gene>
<name>A0A8J4PZV2_9MYCE</name>
<dbReference type="Gene3D" id="1.10.357.150">
    <property type="match status" value="1"/>
</dbReference>
<sequence>MMKDKGIENKKIVSTLLSENDPIKHLDSILNLSTPIISPTKQRRTLNLQKKKKRDNSNNATTTSGNNIDDDDDDLFHQTDKLESGVSSIISVLIDLKKSLFNTINTELEKSNTKKATIIHLQEEITTLETKKQELIHNIQDKNNGILSNIQESVNYDQELRERLSSIESILHILDYLGQYKNEITGFDDCVAKNDYIFANHHFQNMTNLMNHIPSQITSTHPHPRILPSLKDNLKKRKNLLKTTILELFTNAIVISPNEIQLSLGPIDQHVIHESSSPPSHHTFSSFVPKLVDSLNSLGLINFIISSISVNIFQTILQPLYFNSPPLSSSSATSPNDQPFYSITPKWTNQEEGDPFPKVYFEFNQDFKYISTEELYLVITNLINFICNNIFGSNKEYIKKFGDEFWNNISSSILEYSLKYRIPDDIKGLEWFSSLRDITIQFENHLSSIGLIKDQDKKLTSFVENIELHYSEKKRNILLFKAREIILNDRYKSIYSDESIFGEFQPNDGNISGYYFNNRIIFQSCHQILDLCKSAFKESFLSHSICQKSLYHGSRDILDIFYCIYLKHHKDKLETVPSLACLFYNSCMFLSHSCMFLALEFSSNQLVKKETFLDFSPRFKQLGNQFFSKYIKNQLESILSFIVEHCNQLDGTKDLLIFNKIESNFKRMILELSKLSETWKESFPREDYLELITKFVESIISIVIKMILNLQNIEVIETTRLVQLISIFSEFEKFFEFPGEGDVGKSRMKLVKNWKKLYQISTVLELSLSEIVNHYKQGLLKKILNHELRLLILSIFDDFELKTNFLAQLNKSSE</sequence>
<feature type="compositionally biased region" description="Low complexity" evidence="1">
    <location>
        <begin position="57"/>
        <end position="67"/>
    </location>
</feature>